<dbReference type="EMBL" id="ABLTIR010000023">
    <property type="protein sequence ID" value="EKZ1926524.1"/>
    <property type="molecule type" value="Genomic_DNA"/>
</dbReference>
<comment type="caution">
    <text evidence="1">The sequence shown here is derived from an EMBL/GenBank/DDBJ whole genome shotgun (WGS) entry which is preliminary data.</text>
</comment>
<accession>A0AAI9CH42</accession>
<dbReference type="AlphaFoldDB" id="A0AAI9CH42"/>
<dbReference type="Pfam" id="PF07042">
    <property type="entry name" value="TrfA"/>
    <property type="match status" value="1"/>
</dbReference>
<organism evidence="1 2">
    <name type="scientific">Stenotrophomonas maltophilia</name>
    <name type="common">Pseudomonas maltophilia</name>
    <name type="synonym">Xanthomonas maltophilia</name>
    <dbReference type="NCBI Taxonomy" id="40324"/>
    <lineage>
        <taxon>Bacteria</taxon>
        <taxon>Pseudomonadati</taxon>
        <taxon>Pseudomonadota</taxon>
        <taxon>Gammaproteobacteria</taxon>
        <taxon>Lysobacterales</taxon>
        <taxon>Lysobacteraceae</taxon>
        <taxon>Stenotrophomonas</taxon>
        <taxon>Stenotrophomonas maltophilia group</taxon>
    </lineage>
</organism>
<evidence type="ECO:0000313" key="2">
    <source>
        <dbReference type="Proteomes" id="UP001225498"/>
    </source>
</evidence>
<sequence length="282" mass="31532">MTSSKRGLRDALGNTEAYQGSLPFWPDHTRGVPWVALRSALFAPVRSGTRRSMQREKLASVSTYEIRFTGIQLDQADLDVYEQVLHLARAIPLGRAVEFKTRQMLAELGRSQGGKDREWLLKSLARMQACAIEFRLSEGGPAVYIGSLILRQGRVESEKEAATGSGMHYLILDEKLASLYSSGFSTQNWANRLKLGKNQLAKWLFGFASDLSRPLTFKVESLMQMSNSNYKRVRDFKAALEDAAAANRAAGVNLFLVFDRKGNVRMERRETFGPAPLPPTAR</sequence>
<gene>
    <name evidence="1" type="ORF">REH87_001521</name>
</gene>
<name>A0AAI9CH42_STEMA</name>
<dbReference type="Proteomes" id="UP001225498">
    <property type="component" value="Unassembled WGS sequence"/>
</dbReference>
<reference evidence="1" key="1">
    <citation type="submission" date="2023-08" db="EMBL/GenBank/DDBJ databases">
        <authorList>
            <consortium name="Clinical and Environmental Microbiology Branch: Whole genome sequencing antimicrobial resistance pathogens in the healthcare setting"/>
        </authorList>
    </citation>
    <scope>NUCLEOTIDE SEQUENCE</scope>
    <source>
        <strain evidence="1">2023CJ-00293</strain>
    </source>
</reference>
<protein>
    <submittedName>
        <fullName evidence="1">Uncharacterized protein</fullName>
    </submittedName>
</protein>
<dbReference type="InterPro" id="IPR010751">
    <property type="entry name" value="TrfA"/>
</dbReference>
<dbReference type="RefSeq" id="WP_049396808.1">
    <property type="nucleotide sequence ID" value="NZ_JAOCCB010000047.1"/>
</dbReference>
<evidence type="ECO:0000313" key="1">
    <source>
        <dbReference type="EMBL" id="EKZ1926524.1"/>
    </source>
</evidence>
<proteinExistence type="predicted"/>